<dbReference type="EMBL" id="CP107551">
    <property type="protein sequence ID" value="UYP20813.1"/>
    <property type="molecule type" value="Genomic_DNA"/>
</dbReference>
<protein>
    <submittedName>
        <fullName evidence="1">MlaD family protein</fullName>
    </submittedName>
</protein>
<sequence>MTRSFPRSDHSRRLGHRAHTGRLGHRAHTGRLGHRAHTGRFVGAMLAALLVLCGCSFDPSDHALPGSGVRGPTYRLNLEFESLLSLPAGADVRSGGISVGTLRAIDLEPHSAVARIDVRDSVIVPAGTRAELRQNTALGDIYIALLPPENGGGAPLQDGDTIPLSDTDPGPQIEEMLERIAMFVNGGSITRLQDSIARLNEVLPEDPAETRDLSAVISNDLNEAAANIDQIDRIVVATDDLSQRLDAARDDIGFLFSDTARYRLDRVPYFMEAVLNIVIDVNTMVTGLEWLIPRLPHINDNLETLTPLLREPSPNADELRGNAAELVALVDEKLVPFLLEPGIDIREVTIAGEEESPLADGLVLLRMIGALP</sequence>
<proteinExistence type="predicted"/>
<accession>A0ACD4DL78</accession>
<organism evidence="1 2">
    <name type="scientific">Rhodococcus sacchari</name>
    <dbReference type="NCBI Taxonomy" id="2962047"/>
    <lineage>
        <taxon>Bacteria</taxon>
        <taxon>Bacillati</taxon>
        <taxon>Actinomycetota</taxon>
        <taxon>Actinomycetes</taxon>
        <taxon>Mycobacteriales</taxon>
        <taxon>Nocardiaceae</taxon>
        <taxon>Rhodococcus</taxon>
    </lineage>
</organism>
<keyword evidence="2" id="KW-1185">Reference proteome</keyword>
<gene>
    <name evidence="1" type="ORF">OED52_09990</name>
</gene>
<reference evidence="1" key="1">
    <citation type="submission" date="2022-10" db="EMBL/GenBank/DDBJ databases">
        <title>Rhodococcus ferula Z13 complete genome.</title>
        <authorList>
            <person name="Long X."/>
            <person name="Zang M."/>
        </authorList>
    </citation>
    <scope>NUCLEOTIDE SEQUENCE</scope>
    <source>
        <strain evidence="1">Z13</strain>
    </source>
</reference>
<dbReference type="Proteomes" id="UP001156484">
    <property type="component" value="Chromosome"/>
</dbReference>
<name>A0ACD4DL78_9NOCA</name>
<evidence type="ECO:0000313" key="1">
    <source>
        <dbReference type="EMBL" id="UYP20813.1"/>
    </source>
</evidence>
<evidence type="ECO:0000313" key="2">
    <source>
        <dbReference type="Proteomes" id="UP001156484"/>
    </source>
</evidence>